<feature type="compositionally biased region" description="Acidic residues" evidence="3">
    <location>
        <begin position="308"/>
        <end position="317"/>
    </location>
</feature>
<sequence length="398" mass="41947">MSDDRGLSQDDFRRMLQTPRAVAGSRAALGGRKRPHAPSRPAKRAPQSPGEASAGEHKRYRDRAAERRREAAGGVPSGASGGDPAMMAAAAAAIGMSEEKRTQYEHSKYLGGSVERTHLVKGLDYLLLEKTRAQLGPEDELDDELERLQAERARASPRAEASGEATTELGGRVAAVLREIEAGRERVRKTMDQPAMHVEFKGELLQPGRMCFELAPAVLLETAAPTVRIRSQDTHAGAAVPGDAQGGDSDALVLARVIGAIERKRTAGAQALSSAKGDAVPTPTPDAPQQPPSATPSPPAPQARAEPADYDEDDDIFADAGVDYTVTVADRQPSPDESEPAPGPASDDGRGLESFPAVAPYPDDLGSDEAVVAPYPDSPASDEMVTAPYPESPGGETR</sequence>
<feature type="compositionally biased region" description="Pro residues" evidence="3">
    <location>
        <begin position="282"/>
        <end position="301"/>
    </location>
</feature>
<reference evidence="5" key="1">
    <citation type="submission" date="2022-07" db="EMBL/GenBank/DDBJ databases">
        <title>Phylogenomic reconstructions and comparative analyses of Kickxellomycotina fungi.</title>
        <authorList>
            <person name="Reynolds N.K."/>
            <person name="Stajich J.E."/>
            <person name="Barry K."/>
            <person name="Grigoriev I.V."/>
            <person name="Crous P."/>
            <person name="Smith M.E."/>
        </authorList>
    </citation>
    <scope>NUCLEOTIDE SEQUENCE</scope>
    <source>
        <strain evidence="5">NBRC 105414</strain>
    </source>
</reference>
<dbReference type="EMBL" id="JANBUL010000006">
    <property type="protein sequence ID" value="KAJ2785844.1"/>
    <property type="molecule type" value="Genomic_DNA"/>
</dbReference>
<feature type="domain" description="RED-like N-terminal" evidence="4">
    <location>
        <begin position="51"/>
        <end position="233"/>
    </location>
</feature>
<dbReference type="Proteomes" id="UP001140217">
    <property type="component" value="Unassembled WGS sequence"/>
</dbReference>
<evidence type="ECO:0000259" key="4">
    <source>
        <dbReference type="Pfam" id="PF07808"/>
    </source>
</evidence>
<comment type="caution">
    <text evidence="5">The sequence shown here is derived from an EMBL/GenBank/DDBJ whole genome shotgun (WGS) entry which is preliminary data.</text>
</comment>
<feature type="region of interest" description="Disordered" evidence="3">
    <location>
        <begin position="1"/>
        <end position="84"/>
    </location>
</feature>
<dbReference type="PANTHER" id="PTHR12765">
    <property type="entry name" value="RED PROTEIN IK FACTOR CYTOKINE IK"/>
    <property type="match status" value="1"/>
</dbReference>
<feature type="compositionally biased region" description="Basic residues" evidence="3">
    <location>
        <begin position="31"/>
        <end position="43"/>
    </location>
</feature>
<evidence type="ECO:0000313" key="5">
    <source>
        <dbReference type="EMBL" id="KAJ2785844.1"/>
    </source>
</evidence>
<feature type="compositionally biased region" description="Basic and acidic residues" evidence="3">
    <location>
        <begin position="1"/>
        <end position="14"/>
    </location>
</feature>
<dbReference type="OrthoDB" id="3366823at2759"/>
<evidence type="ECO:0000256" key="1">
    <source>
        <dbReference type="ARBA" id="ARBA00004123"/>
    </source>
</evidence>
<evidence type="ECO:0000256" key="3">
    <source>
        <dbReference type="SAM" id="MobiDB-lite"/>
    </source>
</evidence>
<feature type="region of interest" description="Disordered" evidence="3">
    <location>
        <begin position="269"/>
        <end position="398"/>
    </location>
</feature>
<name>A0A9W8LMC7_9FUNG</name>
<protein>
    <recommendedName>
        <fullName evidence="4">RED-like N-terminal domain-containing protein</fullName>
    </recommendedName>
</protein>
<evidence type="ECO:0000313" key="6">
    <source>
        <dbReference type="Proteomes" id="UP001140217"/>
    </source>
</evidence>
<evidence type="ECO:0000256" key="2">
    <source>
        <dbReference type="ARBA" id="ARBA00023242"/>
    </source>
</evidence>
<dbReference type="Pfam" id="PF07808">
    <property type="entry name" value="RED_N"/>
    <property type="match status" value="1"/>
</dbReference>
<keyword evidence="2" id="KW-0539">Nucleus</keyword>
<accession>A0A9W8LMC7</accession>
<dbReference type="InterPro" id="IPR012916">
    <property type="entry name" value="RED_N"/>
</dbReference>
<keyword evidence="6" id="KW-1185">Reference proteome</keyword>
<dbReference type="InterPro" id="IPR039896">
    <property type="entry name" value="Red-like"/>
</dbReference>
<organism evidence="5 6">
    <name type="scientific">Coemansia javaensis</name>
    <dbReference type="NCBI Taxonomy" id="2761396"/>
    <lineage>
        <taxon>Eukaryota</taxon>
        <taxon>Fungi</taxon>
        <taxon>Fungi incertae sedis</taxon>
        <taxon>Zoopagomycota</taxon>
        <taxon>Kickxellomycotina</taxon>
        <taxon>Kickxellomycetes</taxon>
        <taxon>Kickxellales</taxon>
        <taxon>Kickxellaceae</taxon>
        <taxon>Coemansia</taxon>
    </lineage>
</organism>
<dbReference type="GO" id="GO:0005634">
    <property type="term" value="C:nucleus"/>
    <property type="evidence" value="ECO:0007669"/>
    <property type="project" value="UniProtKB-SubCell"/>
</dbReference>
<gene>
    <name evidence="5" type="ORF">H4R18_000233</name>
</gene>
<feature type="compositionally biased region" description="Basic and acidic residues" evidence="3">
    <location>
        <begin position="54"/>
        <end position="71"/>
    </location>
</feature>
<proteinExistence type="predicted"/>
<dbReference type="AlphaFoldDB" id="A0A9W8LMC7"/>
<comment type="subcellular location">
    <subcellularLocation>
        <location evidence="1">Nucleus</location>
    </subcellularLocation>
</comment>